<dbReference type="RefSeq" id="WP_021907157.1">
    <property type="nucleotide sequence ID" value="NZ_CP143936.1"/>
</dbReference>
<dbReference type="KEGG" id="ehl:EHLA_0981"/>
<dbReference type="PANTHER" id="PTHR47738:SF1">
    <property type="entry name" value="NITROGEN REGULATORY PROTEIN"/>
    <property type="match status" value="1"/>
</dbReference>
<dbReference type="GO" id="GO:0016740">
    <property type="term" value="F:transferase activity"/>
    <property type="evidence" value="ECO:0007669"/>
    <property type="project" value="UniProtKB-KW"/>
</dbReference>
<dbReference type="Pfam" id="PF00359">
    <property type="entry name" value="PTS_EIIA_2"/>
    <property type="match status" value="1"/>
</dbReference>
<protein>
    <submittedName>
        <fullName evidence="2">Phosphoenolpyruvate-dependent sugar phosphotransferase system, EIIA 2</fullName>
    </submittedName>
</protein>
<dbReference type="AlphaFoldDB" id="A0A285PQ35"/>
<dbReference type="EMBL" id="LT907978">
    <property type="protein sequence ID" value="SOB71718.1"/>
    <property type="molecule type" value="Genomic_DNA"/>
</dbReference>
<dbReference type="Gene3D" id="3.40.930.10">
    <property type="entry name" value="Mannitol-specific EII, Chain A"/>
    <property type="match status" value="1"/>
</dbReference>
<organism evidence="2 3">
    <name type="scientific">Anaerobutyricum hallii</name>
    <dbReference type="NCBI Taxonomy" id="39488"/>
    <lineage>
        <taxon>Bacteria</taxon>
        <taxon>Bacillati</taxon>
        <taxon>Bacillota</taxon>
        <taxon>Clostridia</taxon>
        <taxon>Lachnospirales</taxon>
        <taxon>Lachnospiraceae</taxon>
        <taxon>Anaerobutyricum</taxon>
    </lineage>
</organism>
<dbReference type="SUPFAM" id="SSF55804">
    <property type="entry name" value="Phoshotransferase/anion transport protein"/>
    <property type="match status" value="1"/>
</dbReference>
<reference evidence="3" key="1">
    <citation type="submission" date="2017-09" db="EMBL/GenBank/DDBJ databases">
        <authorList>
            <person name="Shetty A S."/>
        </authorList>
    </citation>
    <scope>NUCLEOTIDE SEQUENCE [LARGE SCALE GENOMIC DNA]</scope>
</reference>
<dbReference type="PANTHER" id="PTHR47738">
    <property type="entry name" value="PTS SYSTEM FRUCTOSE-LIKE EIIA COMPONENT-RELATED"/>
    <property type="match status" value="1"/>
</dbReference>
<proteinExistence type="predicted"/>
<accession>A0A285PQ35</accession>
<feature type="domain" description="PTS EIIA type-2" evidence="1">
    <location>
        <begin position="3"/>
        <end position="149"/>
    </location>
</feature>
<keyword evidence="2" id="KW-0670">Pyruvate</keyword>
<dbReference type="InterPro" id="IPR051541">
    <property type="entry name" value="PTS_SugarTrans_NitroReg"/>
</dbReference>
<gene>
    <name evidence="2" type="ORF">EHLA_0981</name>
</gene>
<dbReference type="PROSITE" id="PS51094">
    <property type="entry name" value="PTS_EIIA_TYPE_2"/>
    <property type="match status" value="1"/>
</dbReference>
<dbReference type="GO" id="GO:0030295">
    <property type="term" value="F:protein kinase activator activity"/>
    <property type="evidence" value="ECO:0007669"/>
    <property type="project" value="TreeGrafter"/>
</dbReference>
<dbReference type="InterPro" id="IPR016152">
    <property type="entry name" value="PTrfase/Anion_transptr"/>
</dbReference>
<keyword evidence="2" id="KW-0808">Transferase</keyword>
<evidence type="ECO:0000259" key="1">
    <source>
        <dbReference type="PROSITE" id="PS51094"/>
    </source>
</evidence>
<sequence length="150" mass="17420">MDTLIKREKIFDNIIVPSGTKKEAIKIISRLCATHRLLDESTLEEAFWKREEWDSTGCGDGIAIPHALVRETNKVQLAVIRFRYLIEWDAFDGKPVGVAFAIIAPEETGQEKYLSFLARLARKLVDEEFIESFRKCRNEEEMYEYLLSVF</sequence>
<keyword evidence="3" id="KW-1185">Reference proteome</keyword>
<dbReference type="CDD" id="cd00211">
    <property type="entry name" value="PTS_IIA_fru"/>
    <property type="match status" value="1"/>
</dbReference>
<evidence type="ECO:0000313" key="2">
    <source>
        <dbReference type="EMBL" id="SOB71718.1"/>
    </source>
</evidence>
<name>A0A285PQ35_9FIRM</name>
<evidence type="ECO:0000313" key="3">
    <source>
        <dbReference type="Proteomes" id="UP000217549"/>
    </source>
</evidence>
<dbReference type="Proteomes" id="UP000217549">
    <property type="component" value="Chromosome I"/>
</dbReference>
<dbReference type="InterPro" id="IPR002178">
    <property type="entry name" value="PTS_EIIA_type-2_dom"/>
</dbReference>